<dbReference type="PANTHER" id="PTHR44757">
    <property type="entry name" value="DIGUANYLATE CYCLASE DGCP"/>
    <property type="match status" value="1"/>
</dbReference>
<dbReference type="InterPro" id="IPR013656">
    <property type="entry name" value="PAS_4"/>
</dbReference>
<comment type="caution">
    <text evidence="5">The sequence shown here is derived from an EMBL/GenBank/DDBJ whole genome shotgun (WGS) entry which is preliminary data.</text>
</comment>
<dbReference type="CDD" id="cd00130">
    <property type="entry name" value="PAS"/>
    <property type="match status" value="2"/>
</dbReference>
<dbReference type="InterPro" id="IPR013655">
    <property type="entry name" value="PAS_fold_3"/>
</dbReference>
<dbReference type="CDD" id="cd01948">
    <property type="entry name" value="EAL"/>
    <property type="match status" value="1"/>
</dbReference>
<dbReference type="InterPro" id="IPR000014">
    <property type="entry name" value="PAS"/>
</dbReference>
<dbReference type="Pfam" id="PF08447">
    <property type="entry name" value="PAS_3"/>
    <property type="match status" value="1"/>
</dbReference>
<dbReference type="SMART" id="SM00091">
    <property type="entry name" value="PAS"/>
    <property type="match status" value="2"/>
</dbReference>
<protein>
    <submittedName>
        <fullName evidence="5">Diguanylate cyclase/phosphodiesterase with PAS/PAC sensor(S)</fullName>
    </submittedName>
</protein>
<dbReference type="EMBL" id="JQED01000053">
    <property type="protein sequence ID" value="KGJ87549.1"/>
    <property type="molecule type" value="Genomic_DNA"/>
</dbReference>
<dbReference type="PANTHER" id="PTHR44757:SF2">
    <property type="entry name" value="BIOFILM ARCHITECTURE MAINTENANCE PROTEIN MBAA"/>
    <property type="match status" value="1"/>
</dbReference>
<dbReference type="InterPro" id="IPR043128">
    <property type="entry name" value="Rev_trsase/Diguanyl_cyclase"/>
</dbReference>
<sequence length="692" mass="78952">MKSSNVEKAQTHQYVLNDSLHQLFDAVNIVSVQGYDEQRRVIYWNVGSELLYGYSPKEALGQKLEDLIIPQAMREIVISAHSDWLNKGIEIPASEITLCHKNGNDVNVFSSHALFTNQYNKKQMYCIDVNLADVKHAQSEVLFKEHMLETIFDAIPDLFFLIELDGTIVDYHTGDEKNLYVSPHQFIGQRMTDILPPEVISKFQSHVDKISQQEGMKTFEYEVMMPHGLVHFEARMSYLPEYNQIVLIIRDISEQYKSAEIIRHQAYYDTLTSLPNRFLSLDRLSQLLTEAERTNDKTAVLFLDLDDFKKINDSLGHEIGDKVLIQSAYRLKQVLREGDTVGRLGGDEFIVLLRGITEHQDAIVITENLLNSFKEPFLIDGRELMLTLSIGVAISPENGRCASDLLRNADTAMYQAKDLGRNTYSFFSKEMNTMMLRRFELEEQMHGALERNEFELYYQPQFDVKKQKIMGVEALLRWHNSALGNVTPDEFIPIAEHTGLIIPIGRFVIKQALMFLNEWQNTHHRKVTMAVNLSPCQFRDSELLSFIKSSLKETNVSADNLELEITEGVLMSGQSHIHDALIEISALGIKLSMDDFGTGYSSLSYLRQYAFDVLKIDQSFISGIPLNKADSELVNTIIAMAHSLGLTVVAEGVETKEQLKLLEELGCDLVQGYYFSKPIKARHLIDFSVNYM</sequence>
<evidence type="ECO:0000313" key="5">
    <source>
        <dbReference type="EMBL" id="KGJ87549.1"/>
    </source>
</evidence>
<dbReference type="SUPFAM" id="SSF55785">
    <property type="entry name" value="PYP-like sensor domain (PAS domain)"/>
    <property type="match status" value="2"/>
</dbReference>
<dbReference type="PROSITE" id="PS50112">
    <property type="entry name" value="PAS"/>
    <property type="match status" value="2"/>
</dbReference>
<dbReference type="PROSITE" id="PS50883">
    <property type="entry name" value="EAL"/>
    <property type="match status" value="1"/>
</dbReference>
<dbReference type="AlphaFoldDB" id="A0A099KA10"/>
<dbReference type="OrthoDB" id="1316910at2"/>
<dbReference type="Gene3D" id="3.30.70.270">
    <property type="match status" value="1"/>
</dbReference>
<gene>
    <name evidence="5" type="ORF">ND2E_4287</name>
</gene>
<dbReference type="SMART" id="SM00052">
    <property type="entry name" value="EAL"/>
    <property type="match status" value="1"/>
</dbReference>
<dbReference type="Gene3D" id="3.30.450.20">
    <property type="entry name" value="PAS domain"/>
    <property type="match status" value="2"/>
</dbReference>
<dbReference type="NCBIfam" id="TIGR00254">
    <property type="entry name" value="GGDEF"/>
    <property type="match status" value="1"/>
</dbReference>
<dbReference type="SMART" id="SM00267">
    <property type="entry name" value="GGDEF"/>
    <property type="match status" value="1"/>
</dbReference>
<feature type="domain" description="PAS" evidence="2">
    <location>
        <begin position="144"/>
        <end position="214"/>
    </location>
</feature>
<dbReference type="SUPFAM" id="SSF55073">
    <property type="entry name" value="Nucleotide cyclase"/>
    <property type="match status" value="1"/>
</dbReference>
<feature type="domain" description="GGDEF" evidence="4">
    <location>
        <begin position="296"/>
        <end position="429"/>
    </location>
</feature>
<dbReference type="Pfam" id="PF00990">
    <property type="entry name" value="GGDEF"/>
    <property type="match status" value="1"/>
</dbReference>
<evidence type="ECO:0000259" key="2">
    <source>
        <dbReference type="PROSITE" id="PS50112"/>
    </source>
</evidence>
<dbReference type="SUPFAM" id="SSF141868">
    <property type="entry name" value="EAL domain-like"/>
    <property type="match status" value="1"/>
</dbReference>
<dbReference type="RefSeq" id="WP_033095266.1">
    <property type="nucleotide sequence ID" value="NZ_JQED01000053.1"/>
</dbReference>
<dbReference type="Gene3D" id="3.20.20.450">
    <property type="entry name" value="EAL domain"/>
    <property type="match status" value="1"/>
</dbReference>
<proteinExistence type="predicted"/>
<dbReference type="InterPro" id="IPR001633">
    <property type="entry name" value="EAL_dom"/>
</dbReference>
<dbReference type="GO" id="GO:0003824">
    <property type="term" value="F:catalytic activity"/>
    <property type="evidence" value="ECO:0007669"/>
    <property type="project" value="UniProtKB-ARBA"/>
</dbReference>
<reference evidence="5 6" key="1">
    <citation type="submission" date="2014-08" db="EMBL/GenBank/DDBJ databases">
        <title>Genomic and Phenotypic Diversity of Colwellia psychrerythraea strains from Disparate Marine Basins.</title>
        <authorList>
            <person name="Techtmann S.M."/>
            <person name="Stelling S.C."/>
            <person name="Utturkar S.M."/>
            <person name="Alshibli N."/>
            <person name="Harris A."/>
            <person name="Brown S.D."/>
            <person name="Hazen T.C."/>
        </authorList>
    </citation>
    <scope>NUCLEOTIDE SEQUENCE [LARGE SCALE GENOMIC DNA]</scope>
    <source>
        <strain evidence="5 6">ND2E</strain>
    </source>
</reference>
<accession>A0A099KA10</accession>
<evidence type="ECO:0000313" key="6">
    <source>
        <dbReference type="Proteomes" id="UP000029843"/>
    </source>
</evidence>
<feature type="domain" description="PAS" evidence="2">
    <location>
        <begin position="12"/>
        <end position="71"/>
    </location>
</feature>
<dbReference type="CDD" id="cd01949">
    <property type="entry name" value="GGDEF"/>
    <property type="match status" value="1"/>
</dbReference>
<feature type="domain" description="EAL" evidence="3">
    <location>
        <begin position="438"/>
        <end position="692"/>
    </location>
</feature>
<dbReference type="InterPro" id="IPR052155">
    <property type="entry name" value="Biofilm_reg_signaling"/>
</dbReference>
<evidence type="ECO:0000259" key="4">
    <source>
        <dbReference type="PROSITE" id="PS50887"/>
    </source>
</evidence>
<evidence type="ECO:0000259" key="3">
    <source>
        <dbReference type="PROSITE" id="PS50883"/>
    </source>
</evidence>
<dbReference type="PROSITE" id="PS50887">
    <property type="entry name" value="GGDEF"/>
    <property type="match status" value="1"/>
</dbReference>
<dbReference type="InterPro" id="IPR000160">
    <property type="entry name" value="GGDEF_dom"/>
</dbReference>
<dbReference type="Pfam" id="PF00563">
    <property type="entry name" value="EAL"/>
    <property type="match status" value="1"/>
</dbReference>
<dbReference type="Proteomes" id="UP000029843">
    <property type="component" value="Unassembled WGS sequence"/>
</dbReference>
<dbReference type="FunFam" id="3.30.70.270:FF:000001">
    <property type="entry name" value="Diguanylate cyclase domain protein"/>
    <property type="match status" value="1"/>
</dbReference>
<dbReference type="InterPro" id="IPR035965">
    <property type="entry name" value="PAS-like_dom_sf"/>
</dbReference>
<dbReference type="Pfam" id="PF08448">
    <property type="entry name" value="PAS_4"/>
    <property type="match status" value="1"/>
</dbReference>
<dbReference type="InterPro" id="IPR029787">
    <property type="entry name" value="Nucleotide_cyclase"/>
</dbReference>
<dbReference type="InterPro" id="IPR035919">
    <property type="entry name" value="EAL_sf"/>
</dbReference>
<evidence type="ECO:0000256" key="1">
    <source>
        <dbReference type="ARBA" id="ARBA00001946"/>
    </source>
</evidence>
<dbReference type="NCBIfam" id="TIGR00229">
    <property type="entry name" value="sensory_box"/>
    <property type="match status" value="1"/>
</dbReference>
<organism evidence="5 6">
    <name type="scientific">Colwellia psychrerythraea</name>
    <name type="common">Vibrio psychroerythus</name>
    <dbReference type="NCBI Taxonomy" id="28229"/>
    <lineage>
        <taxon>Bacteria</taxon>
        <taxon>Pseudomonadati</taxon>
        <taxon>Pseudomonadota</taxon>
        <taxon>Gammaproteobacteria</taxon>
        <taxon>Alteromonadales</taxon>
        <taxon>Colwelliaceae</taxon>
        <taxon>Colwellia</taxon>
    </lineage>
</organism>
<name>A0A099KA10_COLPS</name>
<dbReference type="PATRIC" id="fig|28229.4.peg.3647"/>
<comment type="cofactor">
    <cofactor evidence="1">
        <name>Mg(2+)</name>
        <dbReference type="ChEBI" id="CHEBI:18420"/>
    </cofactor>
</comment>